<comment type="catalytic activity">
    <reaction evidence="1">
        <text>ATP + protein L-histidine = ADP + protein N-phospho-L-histidine.</text>
        <dbReference type="EC" id="2.7.13.3"/>
    </reaction>
</comment>
<proteinExistence type="predicted"/>
<feature type="domain" description="CheW-like" evidence="11">
    <location>
        <begin position="696"/>
        <end position="833"/>
    </location>
</feature>
<dbReference type="SUPFAM" id="SSF47226">
    <property type="entry name" value="Histidine-containing phosphotransfer domain, HPT domain"/>
    <property type="match status" value="1"/>
</dbReference>
<dbReference type="Gene3D" id="2.30.30.40">
    <property type="entry name" value="SH3 Domains"/>
    <property type="match status" value="1"/>
</dbReference>
<dbReference type="SMART" id="SM00073">
    <property type="entry name" value="HPT"/>
    <property type="match status" value="1"/>
</dbReference>
<evidence type="ECO:0000256" key="3">
    <source>
        <dbReference type="ARBA" id="ARBA00022553"/>
    </source>
</evidence>
<dbReference type="Gene3D" id="3.30.565.10">
    <property type="entry name" value="Histidine kinase-like ATPase, C-terminal domain"/>
    <property type="match status" value="1"/>
</dbReference>
<dbReference type="Gene3D" id="3.40.50.2300">
    <property type="match status" value="1"/>
</dbReference>
<dbReference type="SMART" id="SM00387">
    <property type="entry name" value="HATPase_c"/>
    <property type="match status" value="1"/>
</dbReference>
<feature type="domain" description="Histidine kinase" evidence="9">
    <location>
        <begin position="555"/>
        <end position="694"/>
    </location>
</feature>
<dbReference type="Pfam" id="PF00072">
    <property type="entry name" value="Response_reg"/>
    <property type="match status" value="1"/>
</dbReference>
<evidence type="ECO:0000256" key="8">
    <source>
        <dbReference type="PROSITE-ProRule" id="PRU00169"/>
    </source>
</evidence>
<keyword evidence="5" id="KW-0418">Kinase</keyword>
<dbReference type="SMART" id="SM00260">
    <property type="entry name" value="CheW"/>
    <property type="match status" value="1"/>
</dbReference>
<dbReference type="InterPro" id="IPR011006">
    <property type="entry name" value="CheY-like_superfamily"/>
</dbReference>
<dbReference type="PROSITE" id="PS50894">
    <property type="entry name" value="HPT"/>
    <property type="match status" value="1"/>
</dbReference>
<evidence type="ECO:0000313" key="14">
    <source>
        <dbReference type="Proteomes" id="UP000619761"/>
    </source>
</evidence>
<evidence type="ECO:0000256" key="5">
    <source>
        <dbReference type="ARBA" id="ARBA00022777"/>
    </source>
</evidence>
<dbReference type="InterPro" id="IPR005467">
    <property type="entry name" value="His_kinase_dom"/>
</dbReference>
<dbReference type="SUPFAM" id="SSF55874">
    <property type="entry name" value="ATPase domain of HSP90 chaperone/DNA topoisomerase II/histidine kinase"/>
    <property type="match status" value="1"/>
</dbReference>
<feature type="modified residue" description="4-aspartylphosphate" evidence="8">
    <location>
        <position position="907"/>
    </location>
</feature>
<dbReference type="InterPro" id="IPR004358">
    <property type="entry name" value="Sig_transdc_His_kin-like_C"/>
</dbReference>
<dbReference type="CDD" id="cd00088">
    <property type="entry name" value="HPT"/>
    <property type="match status" value="1"/>
</dbReference>
<feature type="domain" description="Response regulatory" evidence="10">
    <location>
        <begin position="858"/>
        <end position="974"/>
    </location>
</feature>
<dbReference type="PRINTS" id="PR00344">
    <property type="entry name" value="BCTRLSENSOR"/>
</dbReference>
<dbReference type="CDD" id="cd17546">
    <property type="entry name" value="REC_hyHK_CKI1_RcsC-like"/>
    <property type="match status" value="1"/>
</dbReference>
<dbReference type="InterPro" id="IPR002545">
    <property type="entry name" value="CheW-lke_dom"/>
</dbReference>
<dbReference type="PANTHER" id="PTHR43395">
    <property type="entry name" value="SENSOR HISTIDINE KINASE CHEA"/>
    <property type="match status" value="1"/>
</dbReference>
<protein>
    <recommendedName>
        <fullName evidence="2">histidine kinase</fullName>
        <ecNumber evidence="2">2.7.13.3</ecNumber>
    </recommendedName>
</protein>
<dbReference type="InterPro" id="IPR036061">
    <property type="entry name" value="CheW-like_dom_sf"/>
</dbReference>
<evidence type="ECO:0000256" key="7">
    <source>
        <dbReference type="PROSITE-ProRule" id="PRU00110"/>
    </source>
</evidence>
<dbReference type="PROSITE" id="PS50110">
    <property type="entry name" value="RESPONSE_REGULATORY"/>
    <property type="match status" value="1"/>
</dbReference>
<feature type="modified residue" description="Phosphohistidine" evidence="7">
    <location>
        <position position="220"/>
    </location>
</feature>
<dbReference type="Pfam" id="PF02518">
    <property type="entry name" value="HATPase_c"/>
    <property type="match status" value="1"/>
</dbReference>
<evidence type="ECO:0000313" key="13">
    <source>
        <dbReference type="EMBL" id="GGY74791.1"/>
    </source>
</evidence>
<sequence length="976" mass="107920">MATSALTPDQQELLAMLAGELQALLDISLSQVEYNSCTVENLQDTAESLDNFANAAELIGLNGLASAWRCLRDNLLVLIQDAAQINPEQVVLVDSWVIYFLDFLQHLSANNDTDEQITPLINFLAEPAWPVPLGATQKSELANALLSAEVLVEEDDSNRLPKVATQDMLSLALSDDLNPDLFEGLMIELPAQVVQFTDQLNQFTQTRNQQSLASAQRIAHTLKGAANVVGISGLANFMHFSEDLLEEIAKHDEPLTPALKNLLLDMSDTLAAMLDSLTAGDVHGDSIGALELGIMQQVLDAYHNIRAHGFESINSLPVIDQSQIQILNQPDLNISDSPDDTALANKFNTELQQNSDIQNSQNLQEAIAAHLRIKEETAQDLLRLAGESAISTNRLQTQVTDVKQQVQHISALHNKLTQLTEEFGHLIEVRELFNSRSKNSSDEDLDPLELDKYNELHSFFHQLQEFAIDTRDAIYQTQGQLRALEDLTFEQQVTNRSSQNHLLEMRMIPASNFEARFQRCVRQACRLTGKQARFQLRGGETMIDSRILHELVDPLMHLLRNAVDHGIESASERILAGKSAEGLVELQFTVQGQSIVIRVLDDGAGLQRERIAQKARELAITPPADSNPEVAELWLKQIIFAAGFSTRDQVSQTSGRGIGLDMVADRVNELKGRITVDSRPQQGCEFSIRLPMPMITEQGLLVASGKHSLAISARGVEQLLFLEESALTNDGEQLRYRFNQQDIDVFHLAQLAQLPDVLAINAIDAHALLVVETMPGQRVGILVDRVLASREMVVKPLTPFTPQIAGIIGATILGDGAVAPVLDVQHLIMDMLQRGVSTLGWMADTLRLSQQAAASKPMALIVDDSLSTRRSLAQFVGDMGMEVRTAKDGFEAIEILQEQTPHIMLVDMEMPRMNGLELTAHVRANESTKHIPVIMITSRNTEKHRSLASAAGVDTYLNKPFSEEELLHHIQENMHA</sequence>
<dbReference type="InterPro" id="IPR008207">
    <property type="entry name" value="Sig_transdc_His_kin_Hpt_dom"/>
</dbReference>
<keyword evidence="14" id="KW-1185">Reference proteome</keyword>
<dbReference type="InterPro" id="IPR036641">
    <property type="entry name" value="HPT_dom_sf"/>
</dbReference>
<evidence type="ECO:0000256" key="4">
    <source>
        <dbReference type="ARBA" id="ARBA00022679"/>
    </source>
</evidence>
<dbReference type="EC" id="2.7.13.3" evidence="2"/>
<reference evidence="14" key="1">
    <citation type="journal article" date="2019" name="Int. J. Syst. Evol. Microbiol.">
        <title>The Global Catalogue of Microorganisms (GCM) 10K type strain sequencing project: providing services to taxonomists for standard genome sequencing and annotation.</title>
        <authorList>
            <consortium name="The Broad Institute Genomics Platform"/>
            <consortium name="The Broad Institute Genome Sequencing Center for Infectious Disease"/>
            <person name="Wu L."/>
            <person name="Ma J."/>
        </authorList>
    </citation>
    <scope>NUCLEOTIDE SEQUENCE [LARGE SCALE GENOMIC DNA]</scope>
    <source>
        <strain evidence="14">KCTC 32239</strain>
    </source>
</reference>
<dbReference type="SMART" id="SM00448">
    <property type="entry name" value="REC"/>
    <property type="match status" value="1"/>
</dbReference>
<evidence type="ECO:0000259" key="9">
    <source>
        <dbReference type="PROSITE" id="PS50109"/>
    </source>
</evidence>
<dbReference type="Pfam" id="PF01627">
    <property type="entry name" value="Hpt"/>
    <property type="match status" value="1"/>
</dbReference>
<evidence type="ECO:0000256" key="6">
    <source>
        <dbReference type="ARBA" id="ARBA00023012"/>
    </source>
</evidence>
<keyword evidence="4" id="KW-0808">Transferase</keyword>
<dbReference type="SUPFAM" id="SSF52172">
    <property type="entry name" value="CheY-like"/>
    <property type="match status" value="1"/>
</dbReference>
<evidence type="ECO:0000259" key="12">
    <source>
        <dbReference type="PROSITE" id="PS50894"/>
    </source>
</evidence>
<dbReference type="InterPro" id="IPR001789">
    <property type="entry name" value="Sig_transdc_resp-reg_receiver"/>
</dbReference>
<feature type="domain" description="HPt" evidence="12">
    <location>
        <begin position="178"/>
        <end position="277"/>
    </location>
</feature>
<dbReference type="InterPro" id="IPR051315">
    <property type="entry name" value="Bact_Chemotaxis_CheA"/>
</dbReference>
<evidence type="ECO:0000259" key="10">
    <source>
        <dbReference type="PROSITE" id="PS50110"/>
    </source>
</evidence>
<dbReference type="PROSITE" id="PS50109">
    <property type="entry name" value="HIS_KIN"/>
    <property type="match status" value="1"/>
</dbReference>
<dbReference type="PROSITE" id="PS50851">
    <property type="entry name" value="CHEW"/>
    <property type="match status" value="1"/>
</dbReference>
<dbReference type="EMBL" id="BMYZ01000001">
    <property type="protein sequence ID" value="GGY74791.1"/>
    <property type="molecule type" value="Genomic_DNA"/>
</dbReference>
<name>A0ABQ3B1N9_9GAMM</name>
<evidence type="ECO:0000256" key="2">
    <source>
        <dbReference type="ARBA" id="ARBA00012438"/>
    </source>
</evidence>
<organism evidence="13 14">
    <name type="scientific">Cellvibrio zantedeschiae</name>
    <dbReference type="NCBI Taxonomy" id="1237077"/>
    <lineage>
        <taxon>Bacteria</taxon>
        <taxon>Pseudomonadati</taxon>
        <taxon>Pseudomonadota</taxon>
        <taxon>Gammaproteobacteria</taxon>
        <taxon>Cellvibrionales</taxon>
        <taxon>Cellvibrionaceae</taxon>
        <taxon>Cellvibrio</taxon>
    </lineage>
</organism>
<keyword evidence="3 8" id="KW-0597">Phosphoprotein</keyword>
<keyword evidence="6" id="KW-0902">Two-component regulatory system</keyword>
<dbReference type="Proteomes" id="UP000619761">
    <property type="component" value="Unassembled WGS sequence"/>
</dbReference>
<gene>
    <name evidence="13" type="ORF">GCM10011613_20320</name>
</gene>
<dbReference type="SUPFAM" id="SSF50341">
    <property type="entry name" value="CheW-like"/>
    <property type="match status" value="1"/>
</dbReference>
<comment type="caution">
    <text evidence="13">The sequence shown here is derived from an EMBL/GenBank/DDBJ whole genome shotgun (WGS) entry which is preliminary data.</text>
</comment>
<accession>A0ABQ3B1N9</accession>
<dbReference type="PANTHER" id="PTHR43395:SF8">
    <property type="entry name" value="HISTIDINE KINASE"/>
    <property type="match status" value="1"/>
</dbReference>
<evidence type="ECO:0000259" key="11">
    <source>
        <dbReference type="PROSITE" id="PS50851"/>
    </source>
</evidence>
<dbReference type="InterPro" id="IPR003594">
    <property type="entry name" value="HATPase_dom"/>
</dbReference>
<dbReference type="Pfam" id="PF01584">
    <property type="entry name" value="CheW"/>
    <property type="match status" value="1"/>
</dbReference>
<dbReference type="RefSeq" id="WP_189418048.1">
    <property type="nucleotide sequence ID" value="NZ_BMYZ01000001.1"/>
</dbReference>
<dbReference type="Gene3D" id="1.20.120.160">
    <property type="entry name" value="HPT domain"/>
    <property type="match status" value="1"/>
</dbReference>
<dbReference type="InterPro" id="IPR036890">
    <property type="entry name" value="HATPase_C_sf"/>
</dbReference>
<evidence type="ECO:0000256" key="1">
    <source>
        <dbReference type="ARBA" id="ARBA00000085"/>
    </source>
</evidence>